<accession>A0A7W8GIX3</accession>
<evidence type="ECO:0000313" key="2">
    <source>
        <dbReference type="Proteomes" id="UP000525389"/>
    </source>
</evidence>
<protein>
    <submittedName>
        <fullName evidence="1">Uncharacterized protein</fullName>
    </submittedName>
</protein>
<dbReference type="EMBL" id="JACHFN010000018">
    <property type="protein sequence ID" value="MBB5235981.1"/>
    <property type="molecule type" value="Genomic_DNA"/>
</dbReference>
<dbReference type="Proteomes" id="UP000525389">
    <property type="component" value="Unassembled WGS sequence"/>
</dbReference>
<sequence>MPKYDDLMRDLMMWGAMLSAEAMARYGRGTVLEAQRNNLITRHRLHDVTIYSARGRNLARHHYSESQKANLLAPNTILSALLLRLALRELGTEGVRLQPHAPVNSPAARHLAVSVGHEPSLVVISRVELPPRTLQHITNLYLTLTEFEHAQFVAYTLDPTLQERPQMLKKRRVELRLRAREQILKYPDSSTEKERPE</sequence>
<gene>
    <name evidence="1" type="ORF">HNQ09_003445</name>
</gene>
<comment type="caution">
    <text evidence="1">The sequence shown here is derived from an EMBL/GenBank/DDBJ whole genome shotgun (WGS) entry which is preliminary data.</text>
</comment>
<name>A0A7W8GIX3_9DEIO</name>
<dbReference type="AlphaFoldDB" id="A0A7W8GIX3"/>
<reference evidence="1 2" key="1">
    <citation type="submission" date="2020-08" db="EMBL/GenBank/DDBJ databases">
        <title>Genomic Encyclopedia of Type Strains, Phase IV (KMG-IV): sequencing the most valuable type-strain genomes for metagenomic binning, comparative biology and taxonomic classification.</title>
        <authorList>
            <person name="Goeker M."/>
        </authorList>
    </citation>
    <scope>NUCLEOTIDE SEQUENCE [LARGE SCALE GENOMIC DNA]</scope>
    <source>
        <strain evidence="1 2">DSM 101791</strain>
    </source>
</reference>
<dbReference type="RefSeq" id="WP_184031605.1">
    <property type="nucleotide sequence ID" value="NZ_JACHFN010000018.1"/>
</dbReference>
<proteinExistence type="predicted"/>
<keyword evidence="2" id="KW-1185">Reference proteome</keyword>
<organism evidence="1 2">
    <name type="scientific">Deinococcus budaensis</name>
    <dbReference type="NCBI Taxonomy" id="1665626"/>
    <lineage>
        <taxon>Bacteria</taxon>
        <taxon>Thermotogati</taxon>
        <taxon>Deinococcota</taxon>
        <taxon>Deinococci</taxon>
        <taxon>Deinococcales</taxon>
        <taxon>Deinococcaceae</taxon>
        <taxon>Deinococcus</taxon>
    </lineage>
</organism>
<evidence type="ECO:0000313" key="1">
    <source>
        <dbReference type="EMBL" id="MBB5235981.1"/>
    </source>
</evidence>